<evidence type="ECO:0000313" key="5">
    <source>
        <dbReference type="EMBL" id="KAL3420516.1"/>
    </source>
</evidence>
<dbReference type="PROSITE" id="PS00455">
    <property type="entry name" value="AMP_BINDING"/>
    <property type="match status" value="2"/>
</dbReference>
<dbReference type="PANTHER" id="PTHR45398">
    <property type="match status" value="1"/>
</dbReference>
<evidence type="ECO:0000256" key="3">
    <source>
        <dbReference type="ARBA" id="ARBA00029454"/>
    </source>
</evidence>
<dbReference type="InterPro" id="IPR036736">
    <property type="entry name" value="ACP-like_sf"/>
</dbReference>
<keyword evidence="2" id="KW-0597">Phosphoprotein</keyword>
<comment type="similarity">
    <text evidence="3">Belongs to the NRP synthetase family.</text>
</comment>
<dbReference type="SUPFAM" id="SSF47336">
    <property type="entry name" value="ACP-like"/>
    <property type="match status" value="2"/>
</dbReference>
<proteinExistence type="inferred from homology"/>
<dbReference type="InterPro" id="IPR020845">
    <property type="entry name" value="AMP-binding_CS"/>
</dbReference>
<organism evidence="5 6">
    <name type="scientific">Phlyctema vagabunda</name>
    <dbReference type="NCBI Taxonomy" id="108571"/>
    <lineage>
        <taxon>Eukaryota</taxon>
        <taxon>Fungi</taxon>
        <taxon>Dikarya</taxon>
        <taxon>Ascomycota</taxon>
        <taxon>Pezizomycotina</taxon>
        <taxon>Leotiomycetes</taxon>
        <taxon>Helotiales</taxon>
        <taxon>Dermateaceae</taxon>
        <taxon>Phlyctema</taxon>
    </lineage>
</organism>
<keyword evidence="6" id="KW-1185">Reference proteome</keyword>
<dbReference type="SUPFAM" id="SSF56801">
    <property type="entry name" value="Acetyl-CoA synthetase-like"/>
    <property type="match status" value="2"/>
</dbReference>
<evidence type="ECO:0000259" key="4">
    <source>
        <dbReference type="PROSITE" id="PS50075"/>
    </source>
</evidence>
<dbReference type="Gene3D" id="3.30.300.30">
    <property type="match status" value="2"/>
</dbReference>
<evidence type="ECO:0000256" key="1">
    <source>
        <dbReference type="ARBA" id="ARBA00022450"/>
    </source>
</evidence>
<sequence>MVLGRFTGVEAAAICFCDVRNGEPDATVDVVRLQGVANISQILKDLETSSHSKQHPKNFSLLDLPKALANAALPPLDNVLVLEQETGLHLEDAVPKEMLKDVTFLSLRDSANELSLRLNHETSRISSAHGTNLLESVNKMLNVILDTPHIPIEQIDYLSESDRHQIYQWNEESPKMADECAHEMIARQVVKQPEALAIVSSTEGSFTYGELDELSTRLSHYLVQIGVGPDVIVPLCFEKSAWAIVSLLAVIKAGGALVFLDPSHPMSRIEEILSQVESSFVLISATVGPMWADSHVTSVTVTRKLIDALPTRLNAPTTNVRTSNALYVVFTSGTTGKPKGCIVEHRNFCSGALIHARGSDLGLGSRVSQFASYTFDVSILEMITALIAGACICVPSAQDLSQGLAYVINKFGITWSFLTPSLVRMMSPDDVPSLRTLILGGEALARSDVETWADKLQLINGYGPSECSIAATANPNLSKAQDPANIGRAIGGVSWIVDAEDPDKLVPIGVVGELLLQGPILARGYLNNSSKTAEVFVKDLAWTNDKEYSGMPRRFYKTGDLARYNADGTIHFVGRKDTQIKLRGQRIELSEIEHHLAVNHHIRHAMVILSKTGHCRQKLVAVIDLDLPSTDTNGHTNDDIRMISTSDNDTASIHIQTIQNHLSTVVPSYMMPSIWVAIQRFPLMASGKLNRAKISQWIANMDDATYLSLVGIEDSEVDTSTSTETERLLQEVYSSVLNLRLEQISLDRSFLSLGGDSISAMQVVAKCREKGYGVFIKDILRSKTITALAQRMGDIDQSLAIAPEKFNTPFPLSPVQQMYFAVASGEDGFSHHFNQSFFLQAKYRISEQDVAVAVDAIVSRHSMLRSHFAQDEQGKWFQNIPEQSVDSYLFRMHNIKALGDSEAIIATTHKLIDFRSGPLFAVDLFETEQGEQYIFMVAHHLVVDLVSWRIIMRDLEELIRGNELPSAKPISFQSWLDIQAGIATTNLDPKTVLPFKIPDPRYEYWGMAELPNKVGDTIEEIVSLDLEQTKSLLSGTCHTALATEPIDLLLAALIHSFNSVFRDRETPAIFREGHGREPGSFQIDLSGTVGWFTTMYPLYVETKDDDILEIVRRAKDTRHSVPGNGWPYFASRFLNAEGRQMFGSHNEVEITFDYLGLYQQLEKEDALFSLVPRELHTNAGDVSPDEQRFMLVEITAEVVNGQMQYQFLYNRHMKHGAGISQWISQTRKSLNSALEKLSKMSKEYTLSDFPLLPLTYDELREMTTSSLPKNGISQNDDIEDVYPCTPMQRGLLISQLKKAGSYEYFHTFELTSQSGSPDVNAFAFAWEQVVSRHPALRTQFVESTNPDRLYDQVVHKKITPWIVHLDSSSDEPFSVINHQSSITAFMGRVPHRLTLCITPSKRIFGKLELNHAIIDGASLPVIFNELVLAYENSLPIGPGPLFSDYISYIAQYKVDDSLSYWKNYLTGLEPSRIGFEQPTTVQTELNTVKLDLDIDPESLQDICEQYGVTVSNILQVAWGIVLRQYAGSDDVSFGYMSSGRDASIQEIEGAVGPFLTMLICRMSFDGESSVEEVLERTRDELERSLAAQYCALADIQHVLGFSGQPLFNSVMSVQRRVESDETVAKSLTINLLEEHDPTEYDISINITTSKKNTSIALGYWTSALSVDQANSIAQLFNKIVTTGFTDPNLIPTTLDVLPDADRDQIFTWNKSMPTKFQQCLHEAFDERTTQQPERPAVCGWDGDFNYQELNHAVSRLAAYLQSIGVGPEAMVSLCFEKSSWTVVAMLGVLKAGGTFVPMDPSYPEVIIRSRISEMKSHVLLVSDKFIDRFKGFANEVFGVSRQSISLLPEVVSPIVSKVQPGNLAYVLFTSGSTGKPKAVALEHAAVCTSLAYHGKSMGYNSKSRTFQFSSYTFDACIIDIFTTIYHGGCICVPSETERIGDIAGAINRMEVNIGFLTPSVIQLISPEDVPTLQTIQLGGEPVSDENIKTWADRVRLINGYGPTEAAMISVTGPLSWPRDYQRSIGNPVGCIGWVVDREDHDRLVPIGCVGELLIHGPILARGYLGDPEKTVASFITNPSWLPLSHSGSLERLYKTGDLVRYNPDGSISYVGRKDNQIKIHGQRIELGEVEHALVKEASIEHALAVAPKFGPSKDRLVAVLALKDGVSRAKESTDLRVLSKVARQALADRLAQIKSDLESTMPAQMVPSVWILVESIPLSVAGKIDRVKINKWVDDLSDDIYQDLMELDTQISATKFATPMERNLQSIWSRILNVSIERLDKNRSFFSLGGDSITAMQIVSACRAEKIQVNIQDILQNKTISQLALHASEFEDSQNQVEEEFDIPFPLSEIQQLYFDRVVPNSKDHHFNQGFLLRLIRHVGFLDLSQAIQRLVSHHSMLRARFQVETDGTWSQRVLSSTEPDVYHFGVHEISERGQIVPIVEHMQTSLDIFNGPVFAVDVFNQGADQFLFVVAHHLVVDLVSWRIILQDLTDCIETGQLKSATPVPFQIARGLQEKQTSVEPTTPVGLPSADWTYWGIEAVKNLQADRVEKKISLDATTTEVLLGAANNAFATESYEIILSAIIHAFQETFEGRSTPGVYIEGHGRQIKDTYDFSNTVGWFTTIKSLGLQGQCSSNIEDSIILTKDAWRRVIESNEPHRIGQDETMEVLFNYTGRQQQLEREGALLELDSLNNELEKCSIGGNMKRLALFEIDVTVADNIATISFGYNRLGKHQDLIQLWINRAQSELQELVPRLGSATRKYTLSDFPLLSLRQSDLAELERDRLPALGLSSSDIEDIYPCSPMQQGILLSQMRLPGSYDIQQVSQILPRSGSAVDIARFEAAWQSVVNRHPSLRTIFMKSVSQDAIFDQVVLKDYITKPVLIKAPNASDALQSLQGHPLRLNNVSHPPHSITLCETESGEVFLRFEISHALIDGMSIALIVQDLISAYDRTLIPGSGPLYSNYISYIKRQSSKESLDYWISYLKGAQPCILPVLQGKKSESRASQSFSVPVDSKKLYEYSEEKRVTLANIFRVAWGLVLKTFTGSDQVCFGYLVSGRDLPVEGIQQAVGAFINMIVCQLQITNATKLNLLVQEAHQDFLRSIPYQQTSLAEIQNCLGLKGNALFNTAISLQRTATQEVVDSGVTLSKVSDDDPTEVSTYCLVLFIP</sequence>
<dbReference type="Gene3D" id="1.10.1200.10">
    <property type="entry name" value="ACP-like"/>
    <property type="match status" value="2"/>
</dbReference>
<dbReference type="Gene3D" id="3.30.559.10">
    <property type="entry name" value="Chloramphenicol acetyltransferase-like domain"/>
    <property type="match status" value="4"/>
</dbReference>
<keyword evidence="1" id="KW-0596">Phosphopantetheine</keyword>
<dbReference type="InterPro" id="IPR045851">
    <property type="entry name" value="AMP-bd_C_sf"/>
</dbReference>
<dbReference type="CDD" id="cd05918">
    <property type="entry name" value="A_NRPS_SidN3_like"/>
    <property type="match status" value="2"/>
</dbReference>
<feature type="domain" description="Carrier" evidence="4">
    <location>
        <begin position="2255"/>
        <end position="2331"/>
    </location>
</feature>
<accession>A0ABR4PBU1</accession>
<name>A0ABR4PBU1_9HELO</name>
<dbReference type="Gene3D" id="3.40.50.12780">
    <property type="entry name" value="N-terminal domain of ligase-like"/>
    <property type="match status" value="2"/>
</dbReference>
<feature type="domain" description="Carrier" evidence="4">
    <location>
        <begin position="720"/>
        <end position="796"/>
    </location>
</feature>
<dbReference type="CDD" id="cd19534">
    <property type="entry name" value="E_NRPS"/>
    <property type="match status" value="1"/>
</dbReference>
<dbReference type="Proteomes" id="UP001629113">
    <property type="component" value="Unassembled WGS sequence"/>
</dbReference>
<dbReference type="InterPro" id="IPR042099">
    <property type="entry name" value="ANL_N_sf"/>
</dbReference>
<dbReference type="CDD" id="cd19542">
    <property type="entry name" value="CT_NRPS-like"/>
    <property type="match status" value="2"/>
</dbReference>
<evidence type="ECO:0000256" key="2">
    <source>
        <dbReference type="ARBA" id="ARBA00022553"/>
    </source>
</evidence>
<dbReference type="PANTHER" id="PTHR45398:SF1">
    <property type="entry name" value="ENZYME, PUTATIVE (JCVI)-RELATED"/>
    <property type="match status" value="1"/>
</dbReference>
<dbReference type="PROSITE" id="PS50075">
    <property type="entry name" value="CARRIER"/>
    <property type="match status" value="2"/>
</dbReference>
<dbReference type="InterPro" id="IPR010071">
    <property type="entry name" value="AA_adenyl_dom"/>
</dbReference>
<dbReference type="Gene3D" id="3.30.559.30">
    <property type="entry name" value="Nonribosomal peptide synthetase, condensation domain"/>
    <property type="match status" value="5"/>
</dbReference>
<dbReference type="Pfam" id="PF00501">
    <property type="entry name" value="AMP-binding"/>
    <property type="match status" value="2"/>
</dbReference>
<dbReference type="InterPro" id="IPR023213">
    <property type="entry name" value="CAT-like_dom_sf"/>
</dbReference>
<dbReference type="Pfam" id="PF00550">
    <property type="entry name" value="PP-binding"/>
    <property type="match status" value="2"/>
</dbReference>
<dbReference type="InterPro" id="IPR009081">
    <property type="entry name" value="PP-bd_ACP"/>
</dbReference>
<dbReference type="Pfam" id="PF00668">
    <property type="entry name" value="Condensation"/>
    <property type="match status" value="4"/>
</dbReference>
<dbReference type="EMBL" id="JBFCZG010000006">
    <property type="protein sequence ID" value="KAL3420516.1"/>
    <property type="molecule type" value="Genomic_DNA"/>
</dbReference>
<dbReference type="NCBIfam" id="TIGR01733">
    <property type="entry name" value="AA-adenyl-dom"/>
    <property type="match status" value="2"/>
</dbReference>
<gene>
    <name evidence="5" type="ORF">PVAG01_06961</name>
</gene>
<dbReference type="SUPFAM" id="SSF52777">
    <property type="entry name" value="CoA-dependent acyltransferases"/>
    <property type="match status" value="8"/>
</dbReference>
<reference evidence="5 6" key="1">
    <citation type="submission" date="2024-06" db="EMBL/GenBank/DDBJ databases">
        <title>Complete genome of Phlyctema vagabunda strain 19-DSS-EL-015.</title>
        <authorList>
            <person name="Fiorenzani C."/>
        </authorList>
    </citation>
    <scope>NUCLEOTIDE SEQUENCE [LARGE SCALE GENOMIC DNA]</scope>
    <source>
        <strain evidence="5 6">19-DSS-EL-015</strain>
    </source>
</reference>
<evidence type="ECO:0000313" key="6">
    <source>
        <dbReference type="Proteomes" id="UP001629113"/>
    </source>
</evidence>
<protein>
    <recommendedName>
        <fullName evidence="4">Carrier domain-containing protein</fullName>
    </recommendedName>
</protein>
<comment type="caution">
    <text evidence="5">The sequence shown here is derived from an EMBL/GenBank/DDBJ whole genome shotgun (WGS) entry which is preliminary data.</text>
</comment>
<dbReference type="InterPro" id="IPR000873">
    <property type="entry name" value="AMP-dep_synth/lig_dom"/>
</dbReference>
<dbReference type="InterPro" id="IPR001242">
    <property type="entry name" value="Condensation_dom"/>
</dbReference>